<evidence type="ECO:0000313" key="2">
    <source>
        <dbReference type="EMBL" id="MCI13395.1"/>
    </source>
</evidence>
<protein>
    <submittedName>
        <fullName evidence="2">Type I inositol-145-trisphosphate 5-phosphatase</fullName>
    </submittedName>
</protein>
<dbReference type="Proteomes" id="UP000265520">
    <property type="component" value="Unassembled WGS sequence"/>
</dbReference>
<proteinExistence type="predicted"/>
<organism evidence="2 3">
    <name type="scientific">Trifolium medium</name>
    <dbReference type="NCBI Taxonomy" id="97028"/>
    <lineage>
        <taxon>Eukaryota</taxon>
        <taxon>Viridiplantae</taxon>
        <taxon>Streptophyta</taxon>
        <taxon>Embryophyta</taxon>
        <taxon>Tracheophyta</taxon>
        <taxon>Spermatophyta</taxon>
        <taxon>Magnoliopsida</taxon>
        <taxon>eudicotyledons</taxon>
        <taxon>Gunneridae</taxon>
        <taxon>Pentapetalae</taxon>
        <taxon>rosids</taxon>
        <taxon>fabids</taxon>
        <taxon>Fabales</taxon>
        <taxon>Fabaceae</taxon>
        <taxon>Papilionoideae</taxon>
        <taxon>50 kb inversion clade</taxon>
        <taxon>NPAAA clade</taxon>
        <taxon>Hologalegina</taxon>
        <taxon>IRL clade</taxon>
        <taxon>Trifolieae</taxon>
        <taxon>Trifolium</taxon>
    </lineage>
</organism>
<name>A0A392PR56_9FABA</name>
<sequence length="48" mass="5737">MESIVLYVFWPSTVMKKWLNIKQKVYDFSEDEADTETDSETESEEEND</sequence>
<evidence type="ECO:0000313" key="3">
    <source>
        <dbReference type="Proteomes" id="UP000265520"/>
    </source>
</evidence>
<evidence type="ECO:0000256" key="1">
    <source>
        <dbReference type="SAM" id="MobiDB-lite"/>
    </source>
</evidence>
<reference evidence="2 3" key="1">
    <citation type="journal article" date="2018" name="Front. Plant Sci.">
        <title>Red Clover (Trifolium pratense) and Zigzag Clover (T. medium) - A Picture of Genomic Similarities and Differences.</title>
        <authorList>
            <person name="Dluhosova J."/>
            <person name="Istvanek J."/>
            <person name="Nedelnik J."/>
            <person name="Repkova J."/>
        </authorList>
    </citation>
    <scope>NUCLEOTIDE SEQUENCE [LARGE SCALE GENOMIC DNA]</scope>
    <source>
        <strain evidence="3">cv. 10/8</strain>
        <tissue evidence="2">Leaf</tissue>
    </source>
</reference>
<accession>A0A392PR56</accession>
<feature type="non-terminal residue" evidence="2">
    <location>
        <position position="48"/>
    </location>
</feature>
<dbReference type="AlphaFoldDB" id="A0A392PR56"/>
<feature type="region of interest" description="Disordered" evidence="1">
    <location>
        <begin position="29"/>
        <end position="48"/>
    </location>
</feature>
<dbReference type="EMBL" id="LXQA010088092">
    <property type="protein sequence ID" value="MCI13395.1"/>
    <property type="molecule type" value="Genomic_DNA"/>
</dbReference>
<comment type="caution">
    <text evidence="2">The sequence shown here is derived from an EMBL/GenBank/DDBJ whole genome shotgun (WGS) entry which is preliminary data.</text>
</comment>
<keyword evidence="3" id="KW-1185">Reference proteome</keyword>